<dbReference type="InterPro" id="IPR004619">
    <property type="entry name" value="Type_III_PanK"/>
</dbReference>
<dbReference type="GO" id="GO:0015937">
    <property type="term" value="P:coenzyme A biosynthetic process"/>
    <property type="evidence" value="ECO:0007669"/>
    <property type="project" value="UniProtKB-UniRule"/>
</dbReference>
<comment type="catalytic activity">
    <reaction evidence="1 16">
        <text>(R)-pantothenate + ATP = (R)-4'-phosphopantothenate + ADP + H(+)</text>
        <dbReference type="Rhea" id="RHEA:16373"/>
        <dbReference type="ChEBI" id="CHEBI:10986"/>
        <dbReference type="ChEBI" id="CHEBI:15378"/>
        <dbReference type="ChEBI" id="CHEBI:29032"/>
        <dbReference type="ChEBI" id="CHEBI:30616"/>
        <dbReference type="ChEBI" id="CHEBI:456216"/>
        <dbReference type="EC" id="2.7.1.33"/>
    </reaction>
</comment>
<comment type="similarity">
    <text evidence="14 16">Belongs to the type III pantothenate kinase family.</text>
</comment>
<evidence type="ECO:0000313" key="17">
    <source>
        <dbReference type="EMBL" id="QEC71065.1"/>
    </source>
</evidence>
<comment type="cofactor">
    <cofactor evidence="2">
        <name>K(+)</name>
        <dbReference type="ChEBI" id="CHEBI:29103"/>
    </cofactor>
</comment>
<comment type="cofactor">
    <cofactor evidence="16">
        <name>NH4(+)</name>
        <dbReference type="ChEBI" id="CHEBI:28938"/>
    </cofactor>
    <cofactor evidence="16">
        <name>K(+)</name>
        <dbReference type="ChEBI" id="CHEBI:29103"/>
    </cofactor>
    <text evidence="16">A monovalent cation. Ammonium or potassium.</text>
</comment>
<evidence type="ECO:0000256" key="5">
    <source>
        <dbReference type="ARBA" id="ARBA00011738"/>
    </source>
</evidence>
<dbReference type="PANTHER" id="PTHR34265:SF1">
    <property type="entry name" value="TYPE III PANTOTHENATE KINASE"/>
    <property type="match status" value="1"/>
</dbReference>
<feature type="binding site" evidence="16">
    <location>
        <begin position="94"/>
        <end position="97"/>
    </location>
    <ligand>
        <name>substrate</name>
    </ligand>
</feature>
<dbReference type="SUPFAM" id="SSF53067">
    <property type="entry name" value="Actin-like ATPase domain"/>
    <property type="match status" value="2"/>
</dbReference>
<evidence type="ECO:0000256" key="12">
    <source>
        <dbReference type="ARBA" id="ARBA00022958"/>
    </source>
</evidence>
<keyword evidence="12 16" id="KW-0630">Potassium</keyword>
<evidence type="ECO:0000256" key="14">
    <source>
        <dbReference type="ARBA" id="ARBA00038036"/>
    </source>
</evidence>
<evidence type="ECO:0000313" key="18">
    <source>
        <dbReference type="Proteomes" id="UP000321291"/>
    </source>
</evidence>
<evidence type="ECO:0000256" key="2">
    <source>
        <dbReference type="ARBA" id="ARBA00001958"/>
    </source>
</evidence>
<dbReference type="UniPathway" id="UPA00241">
    <property type="reaction ID" value="UER00352"/>
</dbReference>
<evidence type="ECO:0000256" key="7">
    <source>
        <dbReference type="ARBA" id="ARBA00022490"/>
    </source>
</evidence>
<dbReference type="GO" id="GO:0005524">
    <property type="term" value="F:ATP binding"/>
    <property type="evidence" value="ECO:0007669"/>
    <property type="project" value="UniProtKB-UniRule"/>
</dbReference>
<comment type="caution">
    <text evidence="16">Lacks conserved residue(s) required for the propagation of feature annotation.</text>
</comment>
<keyword evidence="11 16" id="KW-0067">ATP-binding</keyword>
<sequence>MAKKTLCFDFGNSRLKCALLHGAEVKEERFMEGTAAEMEALLQEFKPDRTILASVIHHDPDLEKILEDYGHFIKIGPDSTFPITVPSGQAKTVGADRWAMLMAAKERFPGQHNLVIGLGSCITFNFLDKFDRFLGGSISPGLMMRLKSLKDYTAGLPLVKPDWNFPLVGYDTKTNILSGVILGMAAEIDGIIDLYKAKYSKLNIMITGGDIQFFVPHLKNTLISDPYLIYKGLYYISQQGA</sequence>
<dbReference type="NCBIfam" id="TIGR00671">
    <property type="entry name" value="baf"/>
    <property type="match status" value="1"/>
</dbReference>
<dbReference type="EMBL" id="CP042434">
    <property type="protein sequence ID" value="QEC71065.1"/>
    <property type="molecule type" value="Genomic_DNA"/>
</dbReference>
<dbReference type="AlphaFoldDB" id="A0A5B8VJ74"/>
<dbReference type="KEGG" id="agi:FSB73_04590"/>
<keyword evidence="8 16" id="KW-0808">Transferase</keyword>
<accession>A0A5B8VJ74</accession>
<evidence type="ECO:0000256" key="1">
    <source>
        <dbReference type="ARBA" id="ARBA00001206"/>
    </source>
</evidence>
<dbReference type="GO" id="GO:0004594">
    <property type="term" value="F:pantothenate kinase activity"/>
    <property type="evidence" value="ECO:0007669"/>
    <property type="project" value="UniProtKB-UniRule"/>
</dbReference>
<keyword evidence="10 16" id="KW-0418">Kinase</keyword>
<comment type="pathway">
    <text evidence="4 16">Cofactor biosynthesis; coenzyme A biosynthesis; CoA from (R)-pantothenate: step 1/5.</text>
</comment>
<dbReference type="HAMAP" id="MF_01274">
    <property type="entry name" value="Pantothen_kinase_3"/>
    <property type="match status" value="1"/>
</dbReference>
<feature type="active site" description="Proton acceptor" evidence="16">
    <location>
        <position position="96"/>
    </location>
</feature>
<dbReference type="OrthoDB" id="9804707at2"/>
<comment type="function">
    <text evidence="16">Catalyzes the phosphorylation of pantothenate (Pan), the first step in CoA biosynthesis.</text>
</comment>
<dbReference type="Proteomes" id="UP000321291">
    <property type="component" value="Chromosome"/>
</dbReference>
<protein>
    <recommendedName>
        <fullName evidence="15 16">Type III pantothenate kinase</fullName>
        <ecNumber evidence="6 16">2.7.1.33</ecNumber>
    </recommendedName>
    <alternativeName>
        <fullName evidence="16">PanK-III</fullName>
    </alternativeName>
    <alternativeName>
        <fullName evidence="16">Pantothenic acid kinase</fullName>
    </alternativeName>
</protein>
<dbReference type="GO" id="GO:0005737">
    <property type="term" value="C:cytoplasm"/>
    <property type="evidence" value="ECO:0007669"/>
    <property type="project" value="UniProtKB-SubCell"/>
</dbReference>
<dbReference type="PANTHER" id="PTHR34265">
    <property type="entry name" value="TYPE III PANTOTHENATE KINASE"/>
    <property type="match status" value="1"/>
</dbReference>
<evidence type="ECO:0000256" key="8">
    <source>
        <dbReference type="ARBA" id="ARBA00022679"/>
    </source>
</evidence>
<keyword evidence="18" id="KW-1185">Reference proteome</keyword>
<reference evidence="17 18" key="1">
    <citation type="journal article" date="2017" name="Int. J. Syst. Evol. Microbiol.">
        <title>Arachidicoccus ginsenosidivorans sp. nov., with ginsenoside-converting activity isolated from ginseng cultivating soil.</title>
        <authorList>
            <person name="Siddiqi M.Z."/>
            <person name="Aslam Z."/>
            <person name="Im W.T."/>
        </authorList>
    </citation>
    <scope>NUCLEOTIDE SEQUENCE [LARGE SCALE GENOMIC DNA]</scope>
    <source>
        <strain evidence="17 18">Gsoil 809</strain>
    </source>
</reference>
<evidence type="ECO:0000256" key="11">
    <source>
        <dbReference type="ARBA" id="ARBA00022840"/>
    </source>
</evidence>
<evidence type="ECO:0000256" key="15">
    <source>
        <dbReference type="ARBA" id="ARBA00040883"/>
    </source>
</evidence>
<dbReference type="Pfam" id="PF03309">
    <property type="entry name" value="Pan_kinase"/>
    <property type="match status" value="1"/>
</dbReference>
<evidence type="ECO:0000256" key="4">
    <source>
        <dbReference type="ARBA" id="ARBA00005225"/>
    </source>
</evidence>
<evidence type="ECO:0000256" key="10">
    <source>
        <dbReference type="ARBA" id="ARBA00022777"/>
    </source>
</evidence>
<organism evidence="17 18">
    <name type="scientific">Arachidicoccus ginsenosidivorans</name>
    <dbReference type="NCBI Taxonomy" id="496057"/>
    <lineage>
        <taxon>Bacteria</taxon>
        <taxon>Pseudomonadati</taxon>
        <taxon>Bacteroidota</taxon>
        <taxon>Chitinophagia</taxon>
        <taxon>Chitinophagales</taxon>
        <taxon>Chitinophagaceae</taxon>
        <taxon>Arachidicoccus</taxon>
    </lineage>
</organism>
<keyword evidence="7 16" id="KW-0963">Cytoplasm</keyword>
<keyword evidence="13 16" id="KW-0173">Coenzyme A biosynthesis</keyword>
<feature type="binding site" evidence="16">
    <location>
        <position position="172"/>
    </location>
    <ligand>
        <name>substrate</name>
    </ligand>
</feature>
<dbReference type="CDD" id="cd24015">
    <property type="entry name" value="ASKHA_NBD_PanK-III"/>
    <property type="match status" value="1"/>
</dbReference>
<evidence type="ECO:0000256" key="6">
    <source>
        <dbReference type="ARBA" id="ARBA00012102"/>
    </source>
</evidence>
<dbReference type="Gene3D" id="3.30.420.40">
    <property type="match status" value="1"/>
</dbReference>
<evidence type="ECO:0000256" key="9">
    <source>
        <dbReference type="ARBA" id="ARBA00022741"/>
    </source>
</evidence>
<feature type="binding site" evidence="16">
    <location>
        <begin position="9"/>
        <end position="16"/>
    </location>
    <ligand>
        <name>ATP</name>
        <dbReference type="ChEBI" id="CHEBI:30616"/>
    </ligand>
</feature>
<proteinExistence type="inferred from homology"/>
<comment type="subunit">
    <text evidence="5 16">Homodimer.</text>
</comment>
<comment type="subcellular location">
    <subcellularLocation>
        <location evidence="3 16">Cytoplasm</location>
    </subcellularLocation>
</comment>
<dbReference type="InterPro" id="IPR043129">
    <property type="entry name" value="ATPase_NBD"/>
</dbReference>
<feature type="binding site" evidence="16">
    <location>
        <position position="120"/>
    </location>
    <ligand>
        <name>ATP</name>
        <dbReference type="ChEBI" id="CHEBI:30616"/>
    </ligand>
</feature>
<dbReference type="RefSeq" id="WP_146780323.1">
    <property type="nucleotide sequence ID" value="NZ_CP042434.1"/>
</dbReference>
<evidence type="ECO:0000256" key="13">
    <source>
        <dbReference type="ARBA" id="ARBA00022993"/>
    </source>
</evidence>
<evidence type="ECO:0000256" key="3">
    <source>
        <dbReference type="ARBA" id="ARBA00004496"/>
    </source>
</evidence>
<dbReference type="EC" id="2.7.1.33" evidence="6 16"/>
<evidence type="ECO:0000256" key="16">
    <source>
        <dbReference type="HAMAP-Rule" id="MF_01274"/>
    </source>
</evidence>
<keyword evidence="9 16" id="KW-0547">Nucleotide-binding</keyword>
<gene>
    <name evidence="16" type="primary">coaX</name>
    <name evidence="17" type="ORF">FSB73_04590</name>
</gene>
<name>A0A5B8VJ74_9BACT</name>